<dbReference type="PIRSF" id="PIRSF000862">
    <property type="entry name" value="Steryl_ester_lip"/>
    <property type="match status" value="1"/>
</dbReference>
<evidence type="ECO:0000256" key="8">
    <source>
        <dbReference type="PIRSR" id="PIRSR000862-1"/>
    </source>
</evidence>
<dbReference type="InterPro" id="IPR000073">
    <property type="entry name" value="AB_hydrolase_1"/>
</dbReference>
<dbReference type="InterPro" id="IPR029058">
    <property type="entry name" value="AB_hydrolase_fold"/>
</dbReference>
<evidence type="ECO:0000256" key="7">
    <source>
        <dbReference type="PIRNR" id="PIRNR000862"/>
    </source>
</evidence>
<dbReference type="OrthoDB" id="9974421at2759"/>
<evidence type="ECO:0000313" key="12">
    <source>
        <dbReference type="Proteomes" id="UP000494040"/>
    </source>
</evidence>
<protein>
    <recommendedName>
        <fullName evidence="7">Lipase</fullName>
    </recommendedName>
</protein>
<keyword evidence="4 7" id="KW-0442">Lipid degradation</keyword>
<keyword evidence="6" id="KW-0325">Glycoprotein</keyword>
<dbReference type="GO" id="GO:0016042">
    <property type="term" value="P:lipid catabolic process"/>
    <property type="evidence" value="ECO:0007669"/>
    <property type="project" value="UniProtKB-KW"/>
</dbReference>
<evidence type="ECO:0000256" key="5">
    <source>
        <dbReference type="ARBA" id="ARBA00023098"/>
    </source>
</evidence>
<accession>A0A8I6RMF2</accession>
<organism evidence="11 12">
    <name type="scientific">Cimex lectularius</name>
    <name type="common">Bed bug</name>
    <name type="synonym">Acanthia lectularia</name>
    <dbReference type="NCBI Taxonomy" id="79782"/>
    <lineage>
        <taxon>Eukaryota</taxon>
        <taxon>Metazoa</taxon>
        <taxon>Ecdysozoa</taxon>
        <taxon>Arthropoda</taxon>
        <taxon>Hexapoda</taxon>
        <taxon>Insecta</taxon>
        <taxon>Pterygota</taxon>
        <taxon>Neoptera</taxon>
        <taxon>Paraneoptera</taxon>
        <taxon>Hemiptera</taxon>
        <taxon>Heteroptera</taxon>
        <taxon>Panheteroptera</taxon>
        <taxon>Cimicomorpha</taxon>
        <taxon>Cimicidae</taxon>
        <taxon>Cimex</taxon>
    </lineage>
</organism>
<dbReference type="AlphaFoldDB" id="A0A8I6RMF2"/>
<evidence type="ECO:0000313" key="11">
    <source>
        <dbReference type="EnsemblMetazoa" id="XP_014248111.1"/>
    </source>
</evidence>
<evidence type="ECO:0000259" key="10">
    <source>
        <dbReference type="Pfam" id="PF00561"/>
    </source>
</evidence>
<dbReference type="GeneID" id="106665825"/>
<proteinExistence type="inferred from homology"/>
<dbReference type="Gene3D" id="3.40.50.1820">
    <property type="entry name" value="alpha/beta hydrolase"/>
    <property type="match status" value="1"/>
</dbReference>
<dbReference type="RefSeq" id="XP_014248111.1">
    <property type="nucleotide sequence ID" value="XM_014392625.2"/>
</dbReference>
<feature type="signal peptide" evidence="9">
    <location>
        <begin position="1"/>
        <end position="17"/>
    </location>
</feature>
<feature type="domain" description="AB hydrolase-1" evidence="10">
    <location>
        <begin position="59"/>
        <end position="339"/>
    </location>
</feature>
<keyword evidence="3 7" id="KW-0378">Hydrolase</keyword>
<keyword evidence="2 9" id="KW-0732">Signal</keyword>
<evidence type="ECO:0000256" key="3">
    <source>
        <dbReference type="ARBA" id="ARBA00022801"/>
    </source>
</evidence>
<dbReference type="SUPFAM" id="SSF53474">
    <property type="entry name" value="alpha/beta-Hydrolases"/>
    <property type="match status" value="1"/>
</dbReference>
<comment type="similarity">
    <text evidence="1 7">Belongs to the AB hydrolase superfamily. Lipase family.</text>
</comment>
<feature type="active site" description="Nucleophile" evidence="8">
    <location>
        <position position="155"/>
    </location>
</feature>
<dbReference type="PANTHER" id="PTHR11005">
    <property type="entry name" value="LYSOSOMAL ACID LIPASE-RELATED"/>
    <property type="match status" value="1"/>
</dbReference>
<evidence type="ECO:0000256" key="1">
    <source>
        <dbReference type="ARBA" id="ARBA00010701"/>
    </source>
</evidence>
<dbReference type="InterPro" id="IPR025483">
    <property type="entry name" value="Lipase_euk"/>
</dbReference>
<evidence type="ECO:0000256" key="6">
    <source>
        <dbReference type="ARBA" id="ARBA00023180"/>
    </source>
</evidence>
<evidence type="ECO:0000256" key="4">
    <source>
        <dbReference type="ARBA" id="ARBA00022963"/>
    </source>
</evidence>
<evidence type="ECO:0000256" key="9">
    <source>
        <dbReference type="SAM" id="SignalP"/>
    </source>
</evidence>
<dbReference type="EnsemblMetazoa" id="XM_014392625.2">
    <property type="protein sequence ID" value="XP_014248111.1"/>
    <property type="gene ID" value="LOC106665825"/>
</dbReference>
<dbReference type="Proteomes" id="UP000494040">
    <property type="component" value="Unassembled WGS sequence"/>
</dbReference>
<feature type="active site" description="Charge relay system" evidence="8">
    <location>
        <position position="329"/>
    </location>
</feature>
<reference evidence="11" key="1">
    <citation type="submission" date="2022-01" db="UniProtKB">
        <authorList>
            <consortium name="EnsemblMetazoa"/>
        </authorList>
    </citation>
    <scope>IDENTIFICATION</scope>
</reference>
<dbReference type="GO" id="GO:0016788">
    <property type="term" value="F:hydrolase activity, acting on ester bonds"/>
    <property type="evidence" value="ECO:0007669"/>
    <property type="project" value="InterPro"/>
</dbReference>
<name>A0A8I6RMF2_CIMLE</name>
<keyword evidence="5" id="KW-0443">Lipid metabolism</keyword>
<dbReference type="OMA" id="NYHAVER"/>
<evidence type="ECO:0000256" key="2">
    <source>
        <dbReference type="ARBA" id="ARBA00022729"/>
    </source>
</evidence>
<keyword evidence="12" id="KW-1185">Reference proteome</keyword>
<feature type="active site" description="Charge relay system" evidence="8">
    <location>
        <position position="360"/>
    </location>
</feature>
<dbReference type="FunFam" id="3.40.50.1820:FF:000057">
    <property type="entry name" value="Lipase"/>
    <property type="match status" value="1"/>
</dbReference>
<feature type="chain" id="PRO_5035163539" description="Lipase" evidence="9">
    <location>
        <begin position="18"/>
        <end position="395"/>
    </location>
</feature>
<dbReference type="Pfam" id="PF00561">
    <property type="entry name" value="Abhydrolase_1"/>
    <property type="match status" value="1"/>
</dbReference>
<sequence>MLTAALLTLAFFPYAKAFSNYHAVERLNKLDLPSEVHEVTTEDGYILTMFRIPNPGGTPVLFVHGFLASSDIWLLLPKKEQNIATIVHSAGYDVWMTNYRGNEYSRKHVSLSTSTNNEKYWNFGLHEIGVYDIPAAVDFMLNKTGEESIIYIGHSMGTSVCMVALSERPEYNKKIRAAVLLAPIIFPFYEGRVPFINLLVNSADLAASLFYYLDIYEILGQNIIKNTLIKTFCGLQLSLCSRVYSFLFRQDLDNIIVQDLPYYIEKQSVGTSVQSFQHIANVVGSGLQNFTRYNYGPEKNMMYYGSEYPPRYTIEKITTPIAIFHSESDAFLDNLVLDRIRNILHTIMFDYNVPEPAFQHMDYLYGLNCRELVAPQILNVLSHFSNENLYDESLN</sequence>
<dbReference type="KEGG" id="clec:106665825"/>